<evidence type="ECO:0000313" key="2">
    <source>
        <dbReference type="EMBL" id="EFE95211.1"/>
    </source>
</evidence>
<protein>
    <submittedName>
        <fullName evidence="2">Uncharacterized protein</fullName>
    </submittedName>
</protein>
<proteinExistence type="predicted"/>
<keyword evidence="1" id="KW-0472">Membrane</keyword>
<feature type="transmembrane region" description="Helical" evidence="1">
    <location>
        <begin position="12"/>
        <end position="30"/>
    </location>
</feature>
<reference evidence="2 3" key="1">
    <citation type="submission" date="2010-01" db="EMBL/GenBank/DDBJ databases">
        <authorList>
            <person name="Muzny D."/>
            <person name="Qin X."/>
            <person name="Deng J."/>
            <person name="Jiang H."/>
            <person name="Liu Y."/>
            <person name="Qu J."/>
            <person name="Song X.-Z."/>
            <person name="Zhang L."/>
            <person name="Thornton R."/>
            <person name="Coyle M."/>
            <person name="Francisco L."/>
            <person name="Jackson L."/>
            <person name="Javaid M."/>
            <person name="Korchina V."/>
            <person name="Kovar C."/>
            <person name="Mata R."/>
            <person name="Mathew T."/>
            <person name="Ngo R."/>
            <person name="Nguyen L."/>
            <person name="Nguyen N."/>
            <person name="Okwuonu G."/>
            <person name="Ongeri F."/>
            <person name="Pham C."/>
            <person name="Simmons D."/>
            <person name="Wilczek-Boney K."/>
            <person name="Hale W."/>
            <person name="Jakkamsetti A."/>
            <person name="Pham P."/>
            <person name="Ruth R."/>
            <person name="San Lucas F."/>
            <person name="Warren J."/>
            <person name="Zhang J."/>
            <person name="Zhao Z."/>
            <person name="Zhou C."/>
            <person name="Zhu D."/>
            <person name="Lee S."/>
            <person name="Bess C."/>
            <person name="Blankenburg K."/>
            <person name="Forbes L."/>
            <person name="Fu Q."/>
            <person name="Gubbala S."/>
            <person name="Hirani K."/>
            <person name="Jayaseelan J.C."/>
            <person name="Lara F."/>
            <person name="Munidasa M."/>
            <person name="Palculict T."/>
            <person name="Patil S."/>
            <person name="Pu L.-L."/>
            <person name="Saada N."/>
            <person name="Tang L."/>
            <person name="Weissenberger G."/>
            <person name="Zhu Y."/>
            <person name="Hemphill L."/>
            <person name="Shang Y."/>
            <person name="Youmans B."/>
            <person name="Ayvaz T."/>
            <person name="Ross M."/>
            <person name="Santibanez J."/>
            <person name="Aqrawi P."/>
            <person name="Gross S."/>
            <person name="Joshi V."/>
            <person name="Fowler G."/>
            <person name="Nazareth L."/>
            <person name="Reid J."/>
            <person name="Worley K."/>
            <person name="Petrosino J."/>
            <person name="Highlander S."/>
            <person name="Gibbs R."/>
        </authorList>
    </citation>
    <scope>NUCLEOTIDE SEQUENCE [LARGE SCALE GENOMIC DNA]</scope>
    <source>
        <strain evidence="2 3">DSM 4582</strain>
    </source>
</reference>
<dbReference type="Proteomes" id="UP000005723">
    <property type="component" value="Unassembled WGS sequence"/>
</dbReference>
<keyword evidence="1" id="KW-1133">Transmembrane helix</keyword>
<gene>
    <name evidence="2" type="ORF">HMPREF0758_3265</name>
</gene>
<dbReference type="STRING" id="667129.HMPREF0758_3265"/>
<name>D4E515_SEROD</name>
<dbReference type="HOGENOM" id="CLU_2318522_0_0_6"/>
<evidence type="ECO:0000313" key="3">
    <source>
        <dbReference type="Proteomes" id="UP000005723"/>
    </source>
</evidence>
<organism evidence="2 3">
    <name type="scientific">Serratia odorifera DSM 4582</name>
    <dbReference type="NCBI Taxonomy" id="667129"/>
    <lineage>
        <taxon>Bacteria</taxon>
        <taxon>Pseudomonadati</taxon>
        <taxon>Pseudomonadota</taxon>
        <taxon>Gammaproteobacteria</taxon>
        <taxon>Enterobacterales</taxon>
        <taxon>Yersiniaceae</taxon>
        <taxon>Serratia</taxon>
    </lineage>
</organism>
<accession>D4E515</accession>
<keyword evidence="3" id="KW-1185">Reference proteome</keyword>
<sequence length="99" mass="11340">MRVSFQSEIPAIYIYCLALFSSFHFPPLPAIIPLRLLLPTPIVITEALMALISAKQSNKKNLIIGRRALYVFCNRIKRKVVCHAPMKGKFHKFINITTR</sequence>
<keyword evidence="1" id="KW-0812">Transmembrane</keyword>
<comment type="caution">
    <text evidence="2">The sequence shown here is derived from an EMBL/GenBank/DDBJ whole genome shotgun (WGS) entry which is preliminary data.</text>
</comment>
<evidence type="ECO:0000256" key="1">
    <source>
        <dbReference type="SAM" id="Phobius"/>
    </source>
</evidence>
<dbReference type="EMBL" id="ADBY01000049">
    <property type="protein sequence ID" value="EFE95211.1"/>
    <property type="molecule type" value="Genomic_DNA"/>
</dbReference>
<dbReference type="AlphaFoldDB" id="D4E515"/>